<dbReference type="RefSeq" id="WP_110483752.1">
    <property type="nucleotide sequence ID" value="NZ_QJVC01000002.1"/>
</dbReference>
<evidence type="ECO:0008006" key="3">
    <source>
        <dbReference type="Google" id="ProtNLM"/>
    </source>
</evidence>
<gene>
    <name evidence="1" type="ORF">CVS30_02480</name>
</gene>
<dbReference type="InterPro" id="IPR011335">
    <property type="entry name" value="Restrct_endonuc-II-like"/>
</dbReference>
<dbReference type="SUPFAM" id="SSF52980">
    <property type="entry name" value="Restriction endonuclease-like"/>
    <property type="match status" value="1"/>
</dbReference>
<dbReference type="EMBL" id="QJVC01000002">
    <property type="protein sequence ID" value="PYI39578.1"/>
    <property type="molecule type" value="Genomic_DNA"/>
</dbReference>
<evidence type="ECO:0000313" key="2">
    <source>
        <dbReference type="Proteomes" id="UP000247980"/>
    </source>
</evidence>
<accession>A0A2V5ISP7</accession>
<reference evidence="1 2" key="1">
    <citation type="submission" date="2018-05" db="EMBL/GenBank/DDBJ databases">
        <title>Genetic diversity of glacier-inhabiting Cryobacterium bacteria in China and description of Cryobacterium mengkeensis sp. nov. and Arthrobacter glacialis sp. nov.</title>
        <authorList>
            <person name="Liu Q."/>
            <person name="Xin Y.-H."/>
        </authorList>
    </citation>
    <scope>NUCLEOTIDE SEQUENCE [LARGE SCALE GENOMIC DNA]</scope>
    <source>
        <strain evidence="1 2">B7</strain>
    </source>
</reference>
<keyword evidence="2" id="KW-1185">Reference proteome</keyword>
<dbReference type="OrthoDB" id="3234479at2"/>
<comment type="caution">
    <text evidence="1">The sequence shown here is derived from an EMBL/GenBank/DDBJ whole genome shotgun (WGS) entry which is preliminary data.</text>
</comment>
<proteinExistence type="predicted"/>
<dbReference type="Gene3D" id="3.40.960.10">
    <property type="entry name" value="VSR Endonuclease"/>
    <property type="match status" value="1"/>
</dbReference>
<sequence length="317" mass="35458">MHRFELPKHLRKTSFTVMNSDAAGVPRERTRASDLIYVSRGIRVPTDAELKGSAALAAYTEVNPRSVLSHLSAAHLWGIPLPWGREEDWRIHLANPAAQRAPRRANVVGHRLNLLSGEIWLFNGVRLTSCARTWLDLAPSLSLNDLIAAGDFLVCSHGPEFPAPRTAKCTIEDLAQVIAHHPGVRGIRKARAALELIRVGSDSPPETFMRLALVEAGLPEPELNVVVRNEYGVAVLWPDGAYPEYKLSLQYDGIHHNDSRQYEHDIERLETTKRLGWVEIRISRNDLRGDHPAVVQKIAAALRAKNWRPNSPHRGDM</sequence>
<dbReference type="AlphaFoldDB" id="A0A2V5ISP7"/>
<evidence type="ECO:0000313" key="1">
    <source>
        <dbReference type="EMBL" id="PYI39578.1"/>
    </source>
</evidence>
<protein>
    <recommendedName>
        <fullName evidence="3">DUF559 domain-containing protein</fullName>
    </recommendedName>
</protein>
<dbReference type="Proteomes" id="UP000247980">
    <property type="component" value="Unassembled WGS sequence"/>
</dbReference>
<organism evidence="1 2">
    <name type="scientific">Arthrobacter psychrolactophilus</name>
    <dbReference type="NCBI Taxonomy" id="92442"/>
    <lineage>
        <taxon>Bacteria</taxon>
        <taxon>Bacillati</taxon>
        <taxon>Actinomycetota</taxon>
        <taxon>Actinomycetes</taxon>
        <taxon>Micrococcales</taxon>
        <taxon>Micrococcaceae</taxon>
        <taxon>Arthrobacter</taxon>
    </lineage>
</organism>
<name>A0A2V5ISP7_9MICC</name>